<keyword evidence="13" id="KW-1185">Reference proteome</keyword>
<evidence type="ECO:0000256" key="3">
    <source>
        <dbReference type="ARBA" id="ARBA00022741"/>
    </source>
</evidence>
<dbReference type="InterPro" id="IPR016491">
    <property type="entry name" value="Septin"/>
</dbReference>
<sequence>MRTAKKTSKKGVPFNLLVVGDAGLGRTAFVNTLCEKPLIRKDNTNFDPSLAASMSPVEVVPYQTDIVLEDGYRISLTVLDTPHFNEAIDNENNFDIILQYLESQYDNVLEEETRIKRNAKFSDERVHALIYFISPTGHGLRELDIELMKRLAPRVNVIPVIAKADSLTAEELKATKQMILDDIAYYHIPVYNFPYDEEEDEESLVSLSKSLRSKMPFAIVSSDRLIEIGGNTIRGRAYPWGVVDVDNPSHSDFLALRSAIFSTHLEDLQSITNNQLYESYRTEKLSASHLAMDSSYSDPSSGGNQQDQVLREDRLRAIELSVQREIEEKRRQLLAREEALRALEEKIAASTAAMANTSVSTLPSADNSASQS</sequence>
<evidence type="ECO:0000256" key="6">
    <source>
        <dbReference type="ARBA" id="ARBA00023306"/>
    </source>
</evidence>
<dbReference type="CDD" id="cd01850">
    <property type="entry name" value="CDC_Septin"/>
    <property type="match status" value="1"/>
</dbReference>
<keyword evidence="3 9" id="KW-0547">Nucleotide-binding</keyword>
<keyword evidence="5 9" id="KW-0342">GTP-binding</keyword>
<comment type="subunit">
    <text evidence="8">Component of the septin complex composed of two copies of each spn1, spn2, spn3 and spn4.</text>
</comment>
<dbReference type="EMBL" id="CP115612">
    <property type="protein sequence ID" value="WBW73944.1"/>
    <property type="molecule type" value="Genomic_DNA"/>
</dbReference>
<feature type="region of interest" description="Disordered" evidence="10">
    <location>
        <begin position="353"/>
        <end position="372"/>
    </location>
</feature>
<dbReference type="GO" id="GO:0005525">
    <property type="term" value="F:GTP binding"/>
    <property type="evidence" value="ECO:0007669"/>
    <property type="project" value="UniProtKB-KW"/>
</dbReference>
<keyword evidence="2" id="KW-0132">Cell division</keyword>
<evidence type="ECO:0000259" key="11">
    <source>
        <dbReference type="PROSITE" id="PS51719"/>
    </source>
</evidence>
<dbReference type="Proteomes" id="UP001212411">
    <property type="component" value="Chromosome 2"/>
</dbReference>
<dbReference type="GO" id="GO:0000281">
    <property type="term" value="P:mitotic cytokinesis"/>
    <property type="evidence" value="ECO:0007669"/>
    <property type="project" value="UniProtKB-ARBA"/>
</dbReference>
<name>A0AAE9WE33_9SCHI</name>
<dbReference type="PROSITE" id="PS51719">
    <property type="entry name" value="G_SEPTIN"/>
    <property type="match status" value="1"/>
</dbReference>
<feature type="domain" description="Septin-type G" evidence="11">
    <location>
        <begin position="10"/>
        <end position="287"/>
    </location>
</feature>
<comment type="subcellular location">
    <subcellularLocation>
        <location evidence="1">Cytoplasm</location>
        <location evidence="1">Cell cortex</location>
    </subcellularLocation>
</comment>
<proteinExistence type="inferred from homology"/>
<evidence type="ECO:0000256" key="4">
    <source>
        <dbReference type="ARBA" id="ARBA00023054"/>
    </source>
</evidence>
<evidence type="ECO:0000313" key="13">
    <source>
        <dbReference type="Proteomes" id="UP001212411"/>
    </source>
</evidence>
<dbReference type="InterPro" id="IPR027417">
    <property type="entry name" value="P-loop_NTPase"/>
</dbReference>
<evidence type="ECO:0000256" key="10">
    <source>
        <dbReference type="SAM" id="MobiDB-lite"/>
    </source>
</evidence>
<keyword evidence="4" id="KW-0175">Coiled coil</keyword>
<comment type="function">
    <text evidence="7">Plays a role in the cell cycle. Involved in a late stage of septum formation leading to the separation of the daughter cells.</text>
</comment>
<gene>
    <name evidence="12" type="primary">spn3</name>
    <name evidence="12" type="ORF">SOMG_03438</name>
</gene>
<reference evidence="12 13" key="1">
    <citation type="journal article" date="2023" name="G3 (Bethesda)">
        <title>A high-quality reference genome for the fission yeast Schizosaccharomyces osmophilus.</title>
        <authorList>
            <person name="Jia G.S."/>
            <person name="Zhang W.C."/>
            <person name="Liang Y."/>
            <person name="Liu X.H."/>
            <person name="Rhind N."/>
            <person name="Pidoux A."/>
            <person name="Brysch-Herzberg M."/>
            <person name="Du L.L."/>
        </authorList>
    </citation>
    <scope>NUCLEOTIDE SEQUENCE [LARGE SCALE GENOMIC DNA]</scope>
    <source>
        <strain evidence="12 13">CBS 15793</strain>
    </source>
</reference>
<dbReference type="FunFam" id="3.40.50.300:FF:000162">
    <property type="entry name" value="septin-7 isoform X1"/>
    <property type="match status" value="1"/>
</dbReference>
<dbReference type="GO" id="GO:0032151">
    <property type="term" value="C:mitotic septin complex"/>
    <property type="evidence" value="ECO:0007669"/>
    <property type="project" value="UniProtKB-ARBA"/>
</dbReference>
<dbReference type="PIRSF" id="PIRSF006698">
    <property type="entry name" value="Septin"/>
    <property type="match status" value="1"/>
</dbReference>
<evidence type="ECO:0000256" key="5">
    <source>
        <dbReference type="ARBA" id="ARBA00023134"/>
    </source>
</evidence>
<dbReference type="SUPFAM" id="SSF52540">
    <property type="entry name" value="P-loop containing nucleoside triphosphate hydrolases"/>
    <property type="match status" value="1"/>
</dbReference>
<dbReference type="AlphaFoldDB" id="A0AAE9WE33"/>
<dbReference type="Pfam" id="PF00735">
    <property type="entry name" value="Septin"/>
    <property type="match status" value="1"/>
</dbReference>
<dbReference type="InterPro" id="IPR030379">
    <property type="entry name" value="G_SEPTIN_dom"/>
</dbReference>
<evidence type="ECO:0000256" key="7">
    <source>
        <dbReference type="ARBA" id="ARBA00057866"/>
    </source>
</evidence>
<dbReference type="GeneID" id="80876917"/>
<dbReference type="Gene3D" id="3.40.50.300">
    <property type="entry name" value="P-loop containing nucleotide triphosphate hydrolases"/>
    <property type="match status" value="1"/>
</dbReference>
<dbReference type="KEGG" id="som:SOMG_03438"/>
<evidence type="ECO:0000256" key="2">
    <source>
        <dbReference type="ARBA" id="ARBA00022618"/>
    </source>
</evidence>
<evidence type="ECO:0000313" key="12">
    <source>
        <dbReference type="EMBL" id="WBW73944.1"/>
    </source>
</evidence>
<evidence type="ECO:0000256" key="8">
    <source>
        <dbReference type="ARBA" id="ARBA00061793"/>
    </source>
</evidence>
<accession>A0AAE9WE33</accession>
<dbReference type="GO" id="GO:0036391">
    <property type="term" value="C:medial cortex septin ring"/>
    <property type="evidence" value="ECO:0007669"/>
    <property type="project" value="UniProtKB-ARBA"/>
</dbReference>
<evidence type="ECO:0000256" key="1">
    <source>
        <dbReference type="ARBA" id="ARBA00004544"/>
    </source>
</evidence>
<evidence type="ECO:0000256" key="9">
    <source>
        <dbReference type="RuleBase" id="RU004560"/>
    </source>
</evidence>
<protein>
    <submittedName>
        <fullName evidence="12">Mitotic septin Spn3</fullName>
    </submittedName>
</protein>
<comment type="similarity">
    <text evidence="9">Belongs to the TRAFAC class TrmE-Era-EngA-EngB-Septin-like GTPase superfamily. Septin GTPase family.</text>
</comment>
<dbReference type="PANTHER" id="PTHR18884">
    <property type="entry name" value="SEPTIN"/>
    <property type="match status" value="1"/>
</dbReference>
<organism evidence="12 13">
    <name type="scientific">Schizosaccharomyces osmophilus</name>
    <dbReference type="NCBI Taxonomy" id="2545709"/>
    <lineage>
        <taxon>Eukaryota</taxon>
        <taxon>Fungi</taxon>
        <taxon>Dikarya</taxon>
        <taxon>Ascomycota</taxon>
        <taxon>Taphrinomycotina</taxon>
        <taxon>Schizosaccharomycetes</taxon>
        <taxon>Schizosaccharomycetales</taxon>
        <taxon>Schizosaccharomycetaceae</taxon>
        <taxon>Schizosaccharomyces</taxon>
    </lineage>
</organism>
<dbReference type="RefSeq" id="XP_056038187.1">
    <property type="nucleotide sequence ID" value="XM_056182228.1"/>
</dbReference>
<dbReference type="GO" id="GO:0120104">
    <property type="term" value="C:mitotic actomyosin contractile ring, proximal layer"/>
    <property type="evidence" value="ECO:0007669"/>
    <property type="project" value="UniProtKB-ARBA"/>
</dbReference>
<keyword evidence="6" id="KW-0131">Cell cycle</keyword>